<reference evidence="2" key="2">
    <citation type="submission" date="2021-04" db="EMBL/GenBank/DDBJ databases">
        <authorList>
            <person name="Gilroy R."/>
        </authorList>
    </citation>
    <scope>NUCLEOTIDE SEQUENCE</scope>
    <source>
        <strain evidence="2">ChiHecec2B26-446</strain>
    </source>
</reference>
<dbReference type="Gene3D" id="3.30.160.250">
    <property type="match status" value="1"/>
</dbReference>
<sequence>MKEAYPAALVREDDNSGYSVYFPDIEAPSGGSTVEEALFYAGEGLWAGLEILQEQGRSFPVPSTLDETRAHVHSVRTLAELPCPDDILYVEIPVPDEFRDRFREDCRTACL</sequence>
<dbReference type="Pfam" id="PF15919">
    <property type="entry name" value="HicB_lk_antitox"/>
    <property type="match status" value="1"/>
</dbReference>
<evidence type="ECO:0000259" key="1">
    <source>
        <dbReference type="Pfam" id="PF15919"/>
    </source>
</evidence>
<dbReference type="EMBL" id="DXHV01000004">
    <property type="protein sequence ID" value="HIV99594.1"/>
    <property type="molecule type" value="Genomic_DNA"/>
</dbReference>
<proteinExistence type="predicted"/>
<name>A0A9D1PVE2_9BACT</name>
<reference evidence="2" key="1">
    <citation type="journal article" date="2021" name="PeerJ">
        <title>Extensive microbial diversity within the chicken gut microbiome revealed by metagenomics and culture.</title>
        <authorList>
            <person name="Gilroy R."/>
            <person name="Ravi A."/>
            <person name="Getino M."/>
            <person name="Pursley I."/>
            <person name="Horton D.L."/>
            <person name="Alikhan N.F."/>
            <person name="Baker D."/>
            <person name="Gharbi K."/>
            <person name="Hall N."/>
            <person name="Watson M."/>
            <person name="Adriaenssens E.M."/>
            <person name="Foster-Nyarko E."/>
            <person name="Jarju S."/>
            <person name="Secka A."/>
            <person name="Antonio M."/>
            <person name="Oren A."/>
            <person name="Chaudhuri R.R."/>
            <person name="La Ragione R."/>
            <person name="Hildebrand F."/>
            <person name="Pallen M.J."/>
        </authorList>
    </citation>
    <scope>NUCLEOTIDE SEQUENCE</scope>
    <source>
        <strain evidence="2">ChiHecec2B26-446</strain>
    </source>
</reference>
<dbReference type="SUPFAM" id="SSF143100">
    <property type="entry name" value="TTHA1013/TTHA0281-like"/>
    <property type="match status" value="1"/>
</dbReference>
<dbReference type="InterPro" id="IPR035069">
    <property type="entry name" value="TTHA1013/TTHA0281-like"/>
</dbReference>
<gene>
    <name evidence="2" type="ORF">H9894_00115</name>
</gene>
<dbReference type="InterPro" id="IPR031807">
    <property type="entry name" value="HicB-like"/>
</dbReference>
<protein>
    <submittedName>
        <fullName evidence="2">Type II toxin-antitoxin system HicB family antitoxin</fullName>
    </submittedName>
</protein>
<dbReference type="AlphaFoldDB" id="A0A9D1PVE2"/>
<dbReference type="Proteomes" id="UP000886752">
    <property type="component" value="Unassembled WGS sequence"/>
</dbReference>
<evidence type="ECO:0000313" key="2">
    <source>
        <dbReference type="EMBL" id="HIV99594.1"/>
    </source>
</evidence>
<comment type="caution">
    <text evidence="2">The sequence shown here is derived from an EMBL/GenBank/DDBJ whole genome shotgun (WGS) entry which is preliminary data.</text>
</comment>
<feature type="domain" description="HicB-like antitoxin of toxin-antitoxin system" evidence="1">
    <location>
        <begin position="5"/>
        <end position="71"/>
    </location>
</feature>
<accession>A0A9D1PVE2</accession>
<evidence type="ECO:0000313" key="3">
    <source>
        <dbReference type="Proteomes" id="UP000886752"/>
    </source>
</evidence>
<organism evidence="2 3">
    <name type="scientific">Candidatus Desulfovibrio intestinipullorum</name>
    <dbReference type="NCBI Taxonomy" id="2838536"/>
    <lineage>
        <taxon>Bacteria</taxon>
        <taxon>Pseudomonadati</taxon>
        <taxon>Thermodesulfobacteriota</taxon>
        <taxon>Desulfovibrionia</taxon>
        <taxon>Desulfovibrionales</taxon>
        <taxon>Desulfovibrionaceae</taxon>
        <taxon>Desulfovibrio</taxon>
    </lineage>
</organism>